<comment type="caution">
    <text evidence="2">The sequence shown here is derived from an EMBL/GenBank/DDBJ whole genome shotgun (WGS) entry which is preliminary data.</text>
</comment>
<organism evidence="2 3">
    <name type="scientific">Ornithinimicrobium kibberense</name>
    <dbReference type="NCBI Taxonomy" id="282060"/>
    <lineage>
        <taxon>Bacteria</taxon>
        <taxon>Bacillati</taxon>
        <taxon>Actinomycetota</taxon>
        <taxon>Actinomycetes</taxon>
        <taxon>Micrococcales</taxon>
        <taxon>Ornithinimicrobiaceae</taxon>
        <taxon>Ornithinimicrobium</taxon>
    </lineage>
</organism>
<accession>A0ABV5V227</accession>
<evidence type="ECO:0000313" key="2">
    <source>
        <dbReference type="EMBL" id="MFB9731856.1"/>
    </source>
</evidence>
<keyword evidence="3" id="KW-1185">Reference proteome</keyword>
<protein>
    <submittedName>
        <fullName evidence="2">Uncharacterized protein</fullName>
    </submittedName>
</protein>
<sequence>AEEVAPDQSSDPRAAGGTEDRPTTDESYDAHPATEEQDWTGDRATRETDGATTQEPLTADEVLAASEDDGVRDAGRDVEPTTGAGAAGARGAGYTTTEDTGDAVTPEREPAPEHGTEVDHGAATAGAPVFAESVYGPGSADPLEDGTGPAGWEIKGNVGSMLFHTTDSPSYDAVRAEVWFESEQAARDAGFAHWDRRRR</sequence>
<dbReference type="Proteomes" id="UP001589613">
    <property type="component" value="Unassembled WGS sequence"/>
</dbReference>
<evidence type="ECO:0000256" key="1">
    <source>
        <dbReference type="SAM" id="MobiDB-lite"/>
    </source>
</evidence>
<proteinExistence type="predicted"/>
<feature type="region of interest" description="Disordered" evidence="1">
    <location>
        <begin position="1"/>
        <end position="150"/>
    </location>
</feature>
<feature type="non-terminal residue" evidence="2">
    <location>
        <position position="1"/>
    </location>
</feature>
<evidence type="ECO:0000313" key="3">
    <source>
        <dbReference type="Proteomes" id="UP001589613"/>
    </source>
</evidence>
<gene>
    <name evidence="2" type="ORF">ACFFN0_07360</name>
</gene>
<feature type="compositionally biased region" description="Basic and acidic residues" evidence="1">
    <location>
        <begin position="69"/>
        <end position="79"/>
    </location>
</feature>
<dbReference type="EMBL" id="JBHMAX010000015">
    <property type="protein sequence ID" value="MFB9731856.1"/>
    <property type="molecule type" value="Genomic_DNA"/>
</dbReference>
<feature type="compositionally biased region" description="Basic and acidic residues" evidence="1">
    <location>
        <begin position="18"/>
        <end position="49"/>
    </location>
</feature>
<reference evidence="2 3" key="1">
    <citation type="submission" date="2024-09" db="EMBL/GenBank/DDBJ databases">
        <authorList>
            <person name="Sun Q."/>
            <person name="Mori K."/>
        </authorList>
    </citation>
    <scope>NUCLEOTIDE SEQUENCE [LARGE SCALE GENOMIC DNA]</scope>
    <source>
        <strain evidence="2 3">JCM 12763</strain>
    </source>
</reference>
<name>A0ABV5V227_9MICO</name>
<feature type="compositionally biased region" description="Basic and acidic residues" evidence="1">
    <location>
        <begin position="105"/>
        <end position="120"/>
    </location>
</feature>